<dbReference type="AlphaFoldDB" id="A0AA39NPV2"/>
<protein>
    <submittedName>
        <fullName evidence="2">SGNH hydrolase</fullName>
    </submittedName>
</protein>
<dbReference type="SUPFAM" id="SSF52266">
    <property type="entry name" value="SGNH hydrolase"/>
    <property type="match status" value="1"/>
</dbReference>
<keyword evidence="3" id="KW-1185">Reference proteome</keyword>
<sequence>MVVSVKYNLTKDVGLPDWSSARDICNRVFASPLVPTSFVLVGDSTTAIGSGWGNGFYGDNTTSTPSTLEPNTPCINTACGGATTGSFVAGGWWNITVNAIKDEVAKGRHTLVTIQFGHNDAGVGPPESMGANLTSMVKEVRTLGAEPILVTSLIVRNFNADGTINDSLQPASKEYCEKIGPTAAHRLNPTAADTVHLNQGGKIVFGRMVADLMTRNSFLPNLPIIANPGLAYNNTHGIAFY</sequence>
<dbReference type="GO" id="GO:0016787">
    <property type="term" value="F:hydrolase activity"/>
    <property type="evidence" value="ECO:0007669"/>
    <property type="project" value="UniProtKB-KW"/>
</dbReference>
<evidence type="ECO:0000313" key="3">
    <source>
        <dbReference type="Proteomes" id="UP001175211"/>
    </source>
</evidence>
<evidence type="ECO:0000313" key="2">
    <source>
        <dbReference type="EMBL" id="KAK0469652.1"/>
    </source>
</evidence>
<dbReference type="RefSeq" id="XP_060339445.1">
    <property type="nucleotide sequence ID" value="XM_060476268.1"/>
</dbReference>
<dbReference type="Pfam" id="PF13472">
    <property type="entry name" value="Lipase_GDSL_2"/>
    <property type="match status" value="1"/>
</dbReference>
<dbReference type="PANTHER" id="PTHR43695">
    <property type="entry name" value="PUTATIVE (AFU_ORTHOLOGUE AFUA_2G17250)-RELATED"/>
    <property type="match status" value="1"/>
</dbReference>
<proteinExistence type="predicted"/>
<evidence type="ECO:0000259" key="1">
    <source>
        <dbReference type="Pfam" id="PF13472"/>
    </source>
</evidence>
<dbReference type="InterPro" id="IPR037459">
    <property type="entry name" value="RhgT-like"/>
</dbReference>
<dbReference type="PANTHER" id="PTHR43695:SF2">
    <property type="entry name" value="PUTATIVE (AFU_ORTHOLOGUE AFUA_2G17250)-RELATED"/>
    <property type="match status" value="1"/>
</dbReference>
<feature type="domain" description="SGNH hydrolase-type esterase" evidence="1">
    <location>
        <begin position="41"/>
        <end position="183"/>
    </location>
</feature>
<accession>A0AA39NPV2</accession>
<organism evidence="2 3">
    <name type="scientific">Armillaria tabescens</name>
    <name type="common">Ringless honey mushroom</name>
    <name type="synonym">Agaricus tabescens</name>
    <dbReference type="NCBI Taxonomy" id="1929756"/>
    <lineage>
        <taxon>Eukaryota</taxon>
        <taxon>Fungi</taxon>
        <taxon>Dikarya</taxon>
        <taxon>Basidiomycota</taxon>
        <taxon>Agaricomycotina</taxon>
        <taxon>Agaricomycetes</taxon>
        <taxon>Agaricomycetidae</taxon>
        <taxon>Agaricales</taxon>
        <taxon>Marasmiineae</taxon>
        <taxon>Physalacriaceae</taxon>
        <taxon>Desarmillaria</taxon>
    </lineage>
</organism>
<dbReference type="GeneID" id="85359816"/>
<dbReference type="EMBL" id="JAUEPS010000001">
    <property type="protein sequence ID" value="KAK0469652.1"/>
    <property type="molecule type" value="Genomic_DNA"/>
</dbReference>
<dbReference type="Proteomes" id="UP001175211">
    <property type="component" value="Unassembled WGS sequence"/>
</dbReference>
<dbReference type="InterPro" id="IPR013830">
    <property type="entry name" value="SGNH_hydro"/>
</dbReference>
<comment type="caution">
    <text evidence="2">The sequence shown here is derived from an EMBL/GenBank/DDBJ whole genome shotgun (WGS) entry which is preliminary data.</text>
</comment>
<name>A0AA39NPV2_ARMTA</name>
<dbReference type="Gene3D" id="3.40.50.1110">
    <property type="entry name" value="SGNH hydrolase"/>
    <property type="match status" value="1"/>
</dbReference>
<reference evidence="2" key="1">
    <citation type="submission" date="2023-06" db="EMBL/GenBank/DDBJ databases">
        <authorList>
            <consortium name="Lawrence Berkeley National Laboratory"/>
            <person name="Ahrendt S."/>
            <person name="Sahu N."/>
            <person name="Indic B."/>
            <person name="Wong-Bajracharya J."/>
            <person name="Merenyi Z."/>
            <person name="Ke H.-M."/>
            <person name="Monk M."/>
            <person name="Kocsube S."/>
            <person name="Drula E."/>
            <person name="Lipzen A."/>
            <person name="Balint B."/>
            <person name="Henrissat B."/>
            <person name="Andreopoulos B."/>
            <person name="Martin F.M."/>
            <person name="Harder C.B."/>
            <person name="Rigling D."/>
            <person name="Ford K.L."/>
            <person name="Foster G.D."/>
            <person name="Pangilinan J."/>
            <person name="Papanicolaou A."/>
            <person name="Barry K."/>
            <person name="LaButti K."/>
            <person name="Viragh M."/>
            <person name="Koriabine M."/>
            <person name="Yan M."/>
            <person name="Riley R."/>
            <person name="Champramary S."/>
            <person name="Plett K.L."/>
            <person name="Tsai I.J."/>
            <person name="Slot J."/>
            <person name="Sipos G."/>
            <person name="Plett J."/>
            <person name="Nagy L.G."/>
            <person name="Grigoriev I.V."/>
        </authorList>
    </citation>
    <scope>NUCLEOTIDE SEQUENCE</scope>
    <source>
        <strain evidence="2">CCBAS 213</strain>
    </source>
</reference>
<keyword evidence="2" id="KW-0378">Hydrolase</keyword>
<gene>
    <name evidence="2" type="ORF">EV420DRAFT_1634071</name>
</gene>
<dbReference type="InterPro" id="IPR036514">
    <property type="entry name" value="SGNH_hydro_sf"/>
</dbReference>